<dbReference type="InterPro" id="IPR001647">
    <property type="entry name" value="HTH_TetR"/>
</dbReference>
<evidence type="ECO:0000259" key="5">
    <source>
        <dbReference type="PROSITE" id="PS50977"/>
    </source>
</evidence>
<dbReference type="SUPFAM" id="SSF46689">
    <property type="entry name" value="Homeodomain-like"/>
    <property type="match status" value="1"/>
</dbReference>
<keyword evidence="7" id="KW-1185">Reference proteome</keyword>
<dbReference type="Pfam" id="PF00440">
    <property type="entry name" value="TetR_N"/>
    <property type="match status" value="1"/>
</dbReference>
<accession>A0A1H8AKD5</accession>
<dbReference type="Gene3D" id="1.10.357.10">
    <property type="entry name" value="Tetracycline Repressor, domain 2"/>
    <property type="match status" value="1"/>
</dbReference>
<keyword evidence="1" id="KW-0805">Transcription regulation</keyword>
<evidence type="ECO:0000256" key="2">
    <source>
        <dbReference type="ARBA" id="ARBA00023125"/>
    </source>
</evidence>
<dbReference type="GO" id="GO:0000976">
    <property type="term" value="F:transcription cis-regulatory region binding"/>
    <property type="evidence" value="ECO:0007669"/>
    <property type="project" value="TreeGrafter"/>
</dbReference>
<protein>
    <submittedName>
        <fullName evidence="6">Transcriptional regulator, TetR family</fullName>
    </submittedName>
</protein>
<evidence type="ECO:0000256" key="3">
    <source>
        <dbReference type="ARBA" id="ARBA00023163"/>
    </source>
</evidence>
<dbReference type="STRING" id="1166340.SAMN05192583_0953"/>
<feature type="DNA-binding region" description="H-T-H motif" evidence="4">
    <location>
        <begin position="54"/>
        <end position="73"/>
    </location>
</feature>
<dbReference type="InterPro" id="IPR009057">
    <property type="entry name" value="Homeodomain-like_sf"/>
</dbReference>
<feature type="domain" description="HTH tetR-type" evidence="5">
    <location>
        <begin position="32"/>
        <end position="91"/>
    </location>
</feature>
<proteinExistence type="predicted"/>
<evidence type="ECO:0000256" key="1">
    <source>
        <dbReference type="ARBA" id="ARBA00023015"/>
    </source>
</evidence>
<name>A0A1H8AKD5_9SPHN</name>
<dbReference type="SUPFAM" id="SSF48498">
    <property type="entry name" value="Tetracyclin repressor-like, C-terminal domain"/>
    <property type="match status" value="1"/>
</dbReference>
<dbReference type="PROSITE" id="PS50977">
    <property type="entry name" value="HTH_TETR_2"/>
    <property type="match status" value="1"/>
</dbReference>
<reference evidence="7" key="1">
    <citation type="submission" date="2016-10" db="EMBL/GenBank/DDBJ databases">
        <authorList>
            <person name="Varghese N."/>
            <person name="Submissions S."/>
        </authorList>
    </citation>
    <scope>NUCLEOTIDE SEQUENCE [LARGE SCALE GENOMIC DNA]</scope>
    <source>
        <strain evidence="7">S6-262</strain>
    </source>
</reference>
<evidence type="ECO:0000313" key="7">
    <source>
        <dbReference type="Proteomes" id="UP000199206"/>
    </source>
</evidence>
<evidence type="ECO:0000313" key="6">
    <source>
        <dbReference type="EMBL" id="SEM71200.1"/>
    </source>
</evidence>
<keyword evidence="2 4" id="KW-0238">DNA-binding</keyword>
<dbReference type="EMBL" id="FOCF01000002">
    <property type="protein sequence ID" value="SEM71200.1"/>
    <property type="molecule type" value="Genomic_DNA"/>
</dbReference>
<dbReference type="InterPro" id="IPR036271">
    <property type="entry name" value="Tet_transcr_reg_TetR-rel_C_sf"/>
</dbReference>
<dbReference type="AlphaFoldDB" id="A0A1H8AKD5"/>
<dbReference type="InterPro" id="IPR050109">
    <property type="entry name" value="HTH-type_TetR-like_transc_reg"/>
</dbReference>
<dbReference type="Proteomes" id="UP000199206">
    <property type="component" value="Unassembled WGS sequence"/>
</dbReference>
<sequence length="205" mass="22213">MAGDRVKACIMPDPATQAPAIKPQRAMRRDARARRDALLDAAALCFQQSGYLVPLEDIAEQAGVGRGTLYRNFRDREALALAIFGREIDRLAAVIDLEEPLGRTMAAVARSGSAASTLFARISSDMNLDEETMHDLKALGDRFVAVLQPVADRAHQRGELRPDYGAAELFLATRMAAALALKPGLDAEEQIANALDLLLRGLCAR</sequence>
<keyword evidence="3" id="KW-0804">Transcription</keyword>
<evidence type="ECO:0000256" key="4">
    <source>
        <dbReference type="PROSITE-ProRule" id="PRU00335"/>
    </source>
</evidence>
<dbReference type="GO" id="GO:0003700">
    <property type="term" value="F:DNA-binding transcription factor activity"/>
    <property type="evidence" value="ECO:0007669"/>
    <property type="project" value="TreeGrafter"/>
</dbReference>
<dbReference type="PANTHER" id="PTHR30055:SF234">
    <property type="entry name" value="HTH-TYPE TRANSCRIPTIONAL REGULATOR BETI"/>
    <property type="match status" value="1"/>
</dbReference>
<dbReference type="PRINTS" id="PR00455">
    <property type="entry name" value="HTHTETR"/>
</dbReference>
<gene>
    <name evidence="6" type="ORF">SAMN05192583_0953</name>
</gene>
<organism evidence="6 7">
    <name type="scientific">Sphingomonas gellani</name>
    <dbReference type="NCBI Taxonomy" id="1166340"/>
    <lineage>
        <taxon>Bacteria</taxon>
        <taxon>Pseudomonadati</taxon>
        <taxon>Pseudomonadota</taxon>
        <taxon>Alphaproteobacteria</taxon>
        <taxon>Sphingomonadales</taxon>
        <taxon>Sphingomonadaceae</taxon>
        <taxon>Sphingomonas</taxon>
    </lineage>
</organism>
<dbReference type="PANTHER" id="PTHR30055">
    <property type="entry name" value="HTH-TYPE TRANSCRIPTIONAL REGULATOR RUTR"/>
    <property type="match status" value="1"/>
</dbReference>